<dbReference type="Gene3D" id="1.20.1600.10">
    <property type="entry name" value="Outer membrane efflux proteins (OEP)"/>
    <property type="match status" value="1"/>
</dbReference>
<accession>A0A378IJV1</accession>
<keyword evidence="2" id="KW-0472">Membrane</keyword>
<feature type="signal peptide" evidence="2">
    <location>
        <begin position="1"/>
        <end position="20"/>
    </location>
</feature>
<evidence type="ECO:0000256" key="1">
    <source>
        <dbReference type="ARBA" id="ARBA00007613"/>
    </source>
</evidence>
<feature type="region of interest" description="Disordered" evidence="3">
    <location>
        <begin position="476"/>
        <end position="498"/>
    </location>
</feature>
<dbReference type="AlphaFoldDB" id="A0A378IJV1"/>
<dbReference type="PROSITE" id="PS51257">
    <property type="entry name" value="PROKAR_LIPOPROTEIN"/>
    <property type="match status" value="1"/>
</dbReference>
<feature type="chain" id="PRO_5016484681" evidence="2">
    <location>
        <begin position="21"/>
        <end position="498"/>
    </location>
</feature>
<dbReference type="PANTHER" id="PTHR30203:SF33">
    <property type="entry name" value="BLR4455 PROTEIN"/>
    <property type="match status" value="1"/>
</dbReference>
<evidence type="ECO:0000313" key="6">
    <source>
        <dbReference type="Proteomes" id="UP000054854"/>
    </source>
</evidence>
<keyword evidence="2" id="KW-1134">Transmembrane beta strand</keyword>
<dbReference type="SUPFAM" id="SSF56954">
    <property type="entry name" value="Outer membrane efflux proteins (OEP)"/>
    <property type="match status" value="1"/>
</dbReference>
<evidence type="ECO:0000313" key="7">
    <source>
        <dbReference type="Proteomes" id="UP000255316"/>
    </source>
</evidence>
<gene>
    <name evidence="5" type="primary">ttgC_4</name>
    <name evidence="4" type="ORF">Lcin_3040</name>
    <name evidence="5" type="ORF">NCTC12438_01355</name>
</gene>
<reference evidence="5 7" key="2">
    <citation type="submission" date="2018-06" db="EMBL/GenBank/DDBJ databases">
        <authorList>
            <consortium name="Pathogen Informatics"/>
            <person name="Doyle S."/>
        </authorList>
    </citation>
    <scope>NUCLEOTIDE SEQUENCE [LARGE SCALE GENOMIC DNA]</scope>
    <source>
        <strain evidence="5 7">NCTC12438</strain>
    </source>
</reference>
<keyword evidence="6" id="KW-1185">Reference proteome</keyword>
<dbReference type="Pfam" id="PF02321">
    <property type="entry name" value="OEP"/>
    <property type="match status" value="2"/>
</dbReference>
<evidence type="ECO:0000313" key="4">
    <source>
        <dbReference type="EMBL" id="KTC81970.1"/>
    </source>
</evidence>
<dbReference type="PANTHER" id="PTHR30203">
    <property type="entry name" value="OUTER MEMBRANE CATION EFFLUX PROTEIN"/>
    <property type="match status" value="1"/>
</dbReference>
<comment type="subcellular location">
    <subcellularLocation>
        <location evidence="2">Cell outer membrane</location>
        <topology evidence="2">Lipid-anchor</topology>
    </subcellularLocation>
</comment>
<dbReference type="GO" id="GO:0015562">
    <property type="term" value="F:efflux transmembrane transporter activity"/>
    <property type="evidence" value="ECO:0007669"/>
    <property type="project" value="InterPro"/>
</dbReference>
<proteinExistence type="inferred from homology"/>
<keyword evidence="2" id="KW-0449">Lipoprotein</keyword>
<dbReference type="RefSeq" id="WP_058466146.1">
    <property type="nucleotide sequence ID" value="NZ_CAAAHQ010000028.1"/>
</dbReference>
<protein>
    <submittedName>
        <fullName evidence="5">Outer membrane efflux protein</fullName>
    </submittedName>
</protein>
<evidence type="ECO:0000256" key="2">
    <source>
        <dbReference type="RuleBase" id="RU362097"/>
    </source>
</evidence>
<dbReference type="Gene3D" id="2.20.200.10">
    <property type="entry name" value="Outer membrane efflux proteins (OEP)"/>
    <property type="match status" value="1"/>
</dbReference>
<dbReference type="InterPro" id="IPR010131">
    <property type="entry name" value="MdtP/NodT-like"/>
</dbReference>
<dbReference type="Proteomes" id="UP000255316">
    <property type="component" value="Unassembled WGS sequence"/>
</dbReference>
<evidence type="ECO:0000256" key="3">
    <source>
        <dbReference type="SAM" id="MobiDB-lite"/>
    </source>
</evidence>
<comment type="similarity">
    <text evidence="1 2">Belongs to the outer membrane factor (OMF) (TC 1.B.17) family.</text>
</comment>
<dbReference type="GO" id="GO:0009279">
    <property type="term" value="C:cell outer membrane"/>
    <property type="evidence" value="ECO:0007669"/>
    <property type="project" value="UniProtKB-SubCell"/>
</dbReference>
<keyword evidence="2" id="KW-0564">Palmitate</keyword>
<dbReference type="OrthoDB" id="9770517at2"/>
<sequence length="498" mass="54710">MNKFVSIGLLIFALTGCSLAPNYQRPAMPIPDHFKEPGQWIEIKSTPRLVTPDGWWEAFHDPVLNDLQKQLNLANQDLKLAYARFQEAVSLVQVVRSNFYPTVQGLLNGNREQTSQTIANSASKPLFNNILLGGYLTYEVDAWGSIRNAVKASESLARASASDMASVRLSLQAELTNDYFALRGTDEAQRILDTTVIAYQKALYLTKHRFQGGVAPVANVDEAETQLENAKTLAADNRLQRAQLEHAIAVLVGQIPSNFSLAPGKLPKSFLAIGPNLPSTLLEHRPDIVAAESCVQAANANIGVARAAFFPAINLTGTGGFQSQSFSNLFSKPSLFWSLGPFSLLTLSQPLVQQVIFDGGRLRGLLNQAKAQYFETVAQYRQTVLTAFQDVEDSLIAIHQLDKEIHTQTAATYAAKRAWNQRIYRYKGGLVTFLQVVVVENIALQSELSLVNVSTRRQVASVQLIKALGGGWSLDMGQRRTTSAHTKKTHSNQNKNGS</sequence>
<dbReference type="InterPro" id="IPR003423">
    <property type="entry name" value="OMP_efflux"/>
</dbReference>
<reference evidence="4 6" key="1">
    <citation type="submission" date="2015-11" db="EMBL/GenBank/DDBJ databases">
        <title>Genomic analysis of 38 Legionella species identifies large and diverse effector repertoires.</title>
        <authorList>
            <person name="Burstein D."/>
            <person name="Amaro F."/>
            <person name="Zusman T."/>
            <person name="Lifshitz Z."/>
            <person name="Cohen O."/>
            <person name="Gilbert J.A."/>
            <person name="Pupko T."/>
            <person name="Shuman H.A."/>
            <person name="Segal G."/>
        </authorList>
    </citation>
    <scope>NUCLEOTIDE SEQUENCE [LARGE SCALE GENOMIC DNA]</scope>
    <source>
        <strain evidence="4 6">CDC#72-OH-14</strain>
    </source>
</reference>
<evidence type="ECO:0000313" key="5">
    <source>
        <dbReference type="EMBL" id="STX34751.1"/>
    </source>
</evidence>
<keyword evidence="2" id="KW-0732">Signal</keyword>
<keyword evidence="2" id="KW-0812">Transmembrane</keyword>
<dbReference type="EMBL" id="LNXX01000047">
    <property type="protein sequence ID" value="KTC81970.1"/>
    <property type="molecule type" value="Genomic_DNA"/>
</dbReference>
<dbReference type="EMBL" id="UGNX01000001">
    <property type="protein sequence ID" value="STX34751.1"/>
    <property type="molecule type" value="Genomic_DNA"/>
</dbReference>
<dbReference type="STRING" id="28085.Lcin_3040"/>
<organism evidence="5 7">
    <name type="scientific">Legionella cincinnatiensis</name>
    <dbReference type="NCBI Taxonomy" id="28085"/>
    <lineage>
        <taxon>Bacteria</taxon>
        <taxon>Pseudomonadati</taxon>
        <taxon>Pseudomonadota</taxon>
        <taxon>Gammaproteobacteria</taxon>
        <taxon>Legionellales</taxon>
        <taxon>Legionellaceae</taxon>
        <taxon>Legionella</taxon>
    </lineage>
</organism>
<dbReference type="Proteomes" id="UP000054854">
    <property type="component" value="Unassembled WGS sequence"/>
</dbReference>
<dbReference type="NCBIfam" id="TIGR01845">
    <property type="entry name" value="outer_NodT"/>
    <property type="match status" value="1"/>
</dbReference>
<name>A0A378IJV1_9GAMM</name>